<comment type="similarity">
    <text evidence="2">Belongs to the nitronate monooxygenase family. NMO class I subfamily.</text>
</comment>
<keyword evidence="6" id="KW-0560">Oxidoreductase</keyword>
<dbReference type="InterPro" id="IPR013785">
    <property type="entry name" value="Aldolase_TIM"/>
</dbReference>
<accession>A0A918Z2Z4</accession>
<organism evidence="10 11">
    <name type="scientific">Vulcaniibacterium thermophilum</name>
    <dbReference type="NCBI Taxonomy" id="1169913"/>
    <lineage>
        <taxon>Bacteria</taxon>
        <taxon>Pseudomonadati</taxon>
        <taxon>Pseudomonadota</taxon>
        <taxon>Gammaproteobacteria</taxon>
        <taxon>Lysobacterales</taxon>
        <taxon>Lysobacteraceae</taxon>
        <taxon>Vulcaniibacterium</taxon>
    </lineage>
</organism>
<dbReference type="Pfam" id="PF03060">
    <property type="entry name" value="NMO"/>
    <property type="match status" value="1"/>
</dbReference>
<protein>
    <recommendedName>
        <fullName evidence="8">Propionate 3-nitronate monooxygenase</fullName>
    </recommendedName>
</protein>
<comment type="cofactor">
    <cofactor evidence="1">
        <name>FMN</name>
        <dbReference type="ChEBI" id="CHEBI:58210"/>
    </cofactor>
</comment>
<dbReference type="Proteomes" id="UP000636453">
    <property type="component" value="Unassembled WGS sequence"/>
</dbReference>
<keyword evidence="7" id="KW-0503">Monooxygenase</keyword>
<keyword evidence="3" id="KW-0216">Detoxification</keyword>
<dbReference type="Gene3D" id="3.20.20.70">
    <property type="entry name" value="Aldolase class I"/>
    <property type="match status" value="1"/>
</dbReference>
<dbReference type="CDD" id="cd04730">
    <property type="entry name" value="NPD_like"/>
    <property type="match status" value="1"/>
</dbReference>
<proteinExistence type="inferred from homology"/>
<evidence type="ECO:0000256" key="9">
    <source>
        <dbReference type="ARBA" id="ARBA00049401"/>
    </source>
</evidence>
<dbReference type="AlphaFoldDB" id="A0A918Z2Z4"/>
<evidence type="ECO:0000313" key="11">
    <source>
        <dbReference type="Proteomes" id="UP000636453"/>
    </source>
</evidence>
<evidence type="ECO:0000256" key="7">
    <source>
        <dbReference type="ARBA" id="ARBA00023033"/>
    </source>
</evidence>
<reference evidence="10" key="1">
    <citation type="journal article" date="2014" name="Int. J. Syst. Evol. Microbiol.">
        <title>Complete genome sequence of Corynebacterium casei LMG S-19264T (=DSM 44701T), isolated from a smear-ripened cheese.</title>
        <authorList>
            <consortium name="US DOE Joint Genome Institute (JGI-PGF)"/>
            <person name="Walter F."/>
            <person name="Albersmeier A."/>
            <person name="Kalinowski J."/>
            <person name="Ruckert C."/>
        </authorList>
    </citation>
    <scope>NUCLEOTIDE SEQUENCE</scope>
    <source>
        <strain evidence="10">KCTC 32020</strain>
    </source>
</reference>
<dbReference type="PANTHER" id="PTHR42747:SF3">
    <property type="entry name" value="NITRONATE MONOOXYGENASE-RELATED"/>
    <property type="match status" value="1"/>
</dbReference>
<comment type="caution">
    <text evidence="10">The sequence shown here is derived from an EMBL/GenBank/DDBJ whole genome shotgun (WGS) entry which is preliminary data.</text>
</comment>
<evidence type="ECO:0000313" key="10">
    <source>
        <dbReference type="EMBL" id="GHE34619.1"/>
    </source>
</evidence>
<evidence type="ECO:0000256" key="3">
    <source>
        <dbReference type="ARBA" id="ARBA00022575"/>
    </source>
</evidence>
<keyword evidence="4" id="KW-0285">Flavoprotein</keyword>
<dbReference type="GO" id="GO:0018580">
    <property type="term" value="F:nitronate monooxygenase activity"/>
    <property type="evidence" value="ECO:0007669"/>
    <property type="project" value="InterPro"/>
</dbReference>
<evidence type="ECO:0000256" key="5">
    <source>
        <dbReference type="ARBA" id="ARBA00022643"/>
    </source>
</evidence>
<dbReference type="InterPro" id="IPR004136">
    <property type="entry name" value="NMO"/>
</dbReference>
<evidence type="ECO:0000256" key="8">
    <source>
        <dbReference type="ARBA" id="ARBA00031155"/>
    </source>
</evidence>
<dbReference type="RefSeq" id="WP_146472169.1">
    <property type="nucleotide sequence ID" value="NZ_BNCF01000007.1"/>
</dbReference>
<dbReference type="EMBL" id="BNCF01000007">
    <property type="protein sequence ID" value="GHE34619.1"/>
    <property type="molecule type" value="Genomic_DNA"/>
</dbReference>
<reference evidence="10" key="2">
    <citation type="submission" date="2020-09" db="EMBL/GenBank/DDBJ databases">
        <authorList>
            <person name="Sun Q."/>
            <person name="Kim S."/>
        </authorList>
    </citation>
    <scope>NUCLEOTIDE SEQUENCE</scope>
    <source>
        <strain evidence="10">KCTC 32020</strain>
    </source>
</reference>
<comment type="catalytic activity">
    <reaction evidence="9">
        <text>3 propionate 3-nitronate + 3 O2 + H2O = 3 3-oxopropanoate + 2 nitrate + nitrite + H2O2 + 3 H(+)</text>
        <dbReference type="Rhea" id="RHEA:57332"/>
        <dbReference type="ChEBI" id="CHEBI:15377"/>
        <dbReference type="ChEBI" id="CHEBI:15378"/>
        <dbReference type="ChEBI" id="CHEBI:15379"/>
        <dbReference type="ChEBI" id="CHEBI:16240"/>
        <dbReference type="ChEBI" id="CHEBI:16301"/>
        <dbReference type="ChEBI" id="CHEBI:17632"/>
        <dbReference type="ChEBI" id="CHEBI:33190"/>
        <dbReference type="ChEBI" id="CHEBI:136067"/>
    </reaction>
</comment>
<gene>
    <name evidence="10" type="ORF">GCM10007167_16070</name>
</gene>
<evidence type="ECO:0000256" key="4">
    <source>
        <dbReference type="ARBA" id="ARBA00022630"/>
    </source>
</evidence>
<keyword evidence="11" id="KW-1185">Reference proteome</keyword>
<name>A0A918Z2Z4_9GAMM</name>
<dbReference type="GO" id="GO:0009636">
    <property type="term" value="P:response to toxic substance"/>
    <property type="evidence" value="ECO:0007669"/>
    <property type="project" value="UniProtKB-KW"/>
</dbReference>
<evidence type="ECO:0000256" key="6">
    <source>
        <dbReference type="ARBA" id="ARBA00023002"/>
    </source>
</evidence>
<sequence length="366" mass="39071">MSATTRNAATRLLGIEHPIVQGPFGGGLSSVELAGTVSDLGGLGSFGAHMLPPERIGPLVEALRARTRRPFAVNLWVSDHDAGGLDLDEATFERHWPLFEPYFRELGVPKPERMERGHPPFAAQVEALLEARPPVFSFVFGIPEAGVLRECRRRGIVTVGAATTVAEAQALDEAGVDAIVATGAEAGGHRPSFLAPAEESLTGTFALVPLVVERVRVPVIAAGGIADGRGVRAALALGAQAVQIGTAFLACRQSGTSDLHREVLFSPQACETTLTRAFTGRLARGVRNRWTEQMAACRDRLPPFPITGWFVSRLKPAALAAGRSDLLSLWSGQIAPNLRHRDAVALMQSLLAELYGHSPTHEEKLA</sequence>
<dbReference type="SUPFAM" id="SSF51412">
    <property type="entry name" value="Inosine monophosphate dehydrogenase (IMPDH)"/>
    <property type="match status" value="1"/>
</dbReference>
<dbReference type="OrthoDB" id="9778912at2"/>
<keyword evidence="5" id="KW-0288">FMN</keyword>
<evidence type="ECO:0000256" key="1">
    <source>
        <dbReference type="ARBA" id="ARBA00001917"/>
    </source>
</evidence>
<evidence type="ECO:0000256" key="2">
    <source>
        <dbReference type="ARBA" id="ARBA00009881"/>
    </source>
</evidence>
<dbReference type="PANTHER" id="PTHR42747">
    <property type="entry name" value="NITRONATE MONOOXYGENASE-RELATED"/>
    <property type="match status" value="1"/>
</dbReference>